<sequence length="414" mass="46992">MIVLTYHKLSFLCWLAVIVSIGKCSEEINYRKALDIFIDTSRAGTWPISLFQLNTRSLSEKFEFVSFMRDYSKVYSSRDELFDRLSYFRTNVDKAGMLDTVDQGTAQYGVTQFSDHAEDELQHYAGLKVDTPTLLRALSAKQNSLEDTIDNRDNIRHNIHNLKHLTNNGAEEEAVVDEKDRAPKKFDWRKRGVVTPVKNQGRCGSCWAFSAIGAVESHHAIKTDQLVSLSEQQLVDCDSKNGGCDGGFMHDAFQYIIDVGGVKRSSDYPYVGDTQPNHALHCDIKGANQSSLVKVVSYLNVTQGEEDMKHYLYRHGPLSIAINAYSLYFYRGGVIDMNQYLCNPRGINHGVLLVGYDEERTRDGQTIPYWIIKNSWGPTWGDKGYFKVRRGRNICGVAMLVSGVETDRIDEYRK</sequence>
<dbReference type="PANTHER" id="PTHR12411">
    <property type="entry name" value="CYSTEINE PROTEASE FAMILY C1-RELATED"/>
    <property type="match status" value="1"/>
</dbReference>
<protein>
    <submittedName>
        <fullName evidence="10">Cysteine proteinase 1</fullName>
    </submittedName>
</protein>
<dbReference type="InterPro" id="IPR038765">
    <property type="entry name" value="Papain-like_cys_pep_sf"/>
</dbReference>
<accession>A0A8D8Y7A7</accession>
<name>A0A8D8Y7A7_9HEMI</name>
<feature type="domain" description="Peptidase C1A papain C-terminal" evidence="8">
    <location>
        <begin position="182"/>
        <end position="405"/>
    </location>
</feature>
<dbReference type="InterPro" id="IPR013201">
    <property type="entry name" value="Prot_inhib_I29"/>
</dbReference>
<dbReference type="Pfam" id="PF08246">
    <property type="entry name" value="Inhibitor_I29"/>
    <property type="match status" value="1"/>
</dbReference>
<dbReference type="PROSITE" id="PS00640">
    <property type="entry name" value="THIOL_PROTEASE_ASN"/>
    <property type="match status" value="1"/>
</dbReference>
<dbReference type="SUPFAM" id="SSF54001">
    <property type="entry name" value="Cysteine proteinases"/>
    <property type="match status" value="1"/>
</dbReference>
<evidence type="ECO:0000259" key="9">
    <source>
        <dbReference type="SMART" id="SM00848"/>
    </source>
</evidence>
<evidence type="ECO:0000256" key="2">
    <source>
        <dbReference type="ARBA" id="ARBA00022670"/>
    </source>
</evidence>
<organism evidence="10">
    <name type="scientific">Cacopsylla melanoneura</name>
    <dbReference type="NCBI Taxonomy" id="428564"/>
    <lineage>
        <taxon>Eukaryota</taxon>
        <taxon>Metazoa</taxon>
        <taxon>Ecdysozoa</taxon>
        <taxon>Arthropoda</taxon>
        <taxon>Hexapoda</taxon>
        <taxon>Insecta</taxon>
        <taxon>Pterygota</taxon>
        <taxon>Neoptera</taxon>
        <taxon>Paraneoptera</taxon>
        <taxon>Hemiptera</taxon>
        <taxon>Sternorrhyncha</taxon>
        <taxon>Psylloidea</taxon>
        <taxon>Psyllidae</taxon>
        <taxon>Psyllinae</taxon>
        <taxon>Cacopsylla</taxon>
    </lineage>
</organism>
<dbReference type="PROSITE" id="PS00639">
    <property type="entry name" value="THIOL_PROTEASE_HIS"/>
    <property type="match status" value="1"/>
</dbReference>
<dbReference type="InterPro" id="IPR000169">
    <property type="entry name" value="Pept_cys_AS"/>
</dbReference>
<dbReference type="EMBL" id="HBUF01361619">
    <property type="protein sequence ID" value="CAG6721114.1"/>
    <property type="molecule type" value="Transcribed_RNA"/>
</dbReference>
<keyword evidence="6" id="KW-1015">Disulfide bond</keyword>
<keyword evidence="5" id="KW-0865">Zymogen</keyword>
<dbReference type="FunFam" id="3.90.70.10:FF:000103">
    <property type="entry name" value="Hypothetical LOC496748"/>
    <property type="match status" value="1"/>
</dbReference>
<dbReference type="CDD" id="cd02248">
    <property type="entry name" value="Peptidase_C1A"/>
    <property type="match status" value="1"/>
</dbReference>
<dbReference type="InterPro" id="IPR039417">
    <property type="entry name" value="Peptidase_C1A_papain-like"/>
</dbReference>
<keyword evidence="4" id="KW-0788">Thiol protease</keyword>
<reference evidence="10" key="1">
    <citation type="submission" date="2021-05" db="EMBL/GenBank/DDBJ databases">
        <authorList>
            <person name="Alioto T."/>
            <person name="Alioto T."/>
            <person name="Gomez Garrido J."/>
        </authorList>
    </citation>
    <scope>NUCLEOTIDE SEQUENCE</scope>
</reference>
<dbReference type="AlphaFoldDB" id="A0A8D8Y7A7"/>
<dbReference type="SMART" id="SM00848">
    <property type="entry name" value="Inhibitor_I29"/>
    <property type="match status" value="1"/>
</dbReference>
<feature type="signal peptide" evidence="7">
    <location>
        <begin position="1"/>
        <end position="24"/>
    </location>
</feature>
<evidence type="ECO:0000256" key="7">
    <source>
        <dbReference type="SAM" id="SignalP"/>
    </source>
</evidence>
<dbReference type="InterPro" id="IPR025661">
    <property type="entry name" value="Pept_asp_AS"/>
</dbReference>
<dbReference type="GO" id="GO:0008234">
    <property type="term" value="F:cysteine-type peptidase activity"/>
    <property type="evidence" value="ECO:0007669"/>
    <property type="project" value="UniProtKB-KW"/>
</dbReference>
<dbReference type="InterPro" id="IPR013128">
    <property type="entry name" value="Peptidase_C1A"/>
</dbReference>
<keyword evidence="2" id="KW-0645">Protease</keyword>
<evidence type="ECO:0000256" key="5">
    <source>
        <dbReference type="ARBA" id="ARBA00023145"/>
    </source>
</evidence>
<feature type="domain" description="Cathepsin propeptide inhibitor" evidence="9">
    <location>
        <begin position="64"/>
        <end position="121"/>
    </location>
</feature>
<evidence type="ECO:0000256" key="6">
    <source>
        <dbReference type="ARBA" id="ARBA00023157"/>
    </source>
</evidence>
<dbReference type="PRINTS" id="PR00705">
    <property type="entry name" value="PAPAIN"/>
</dbReference>
<dbReference type="InterPro" id="IPR025660">
    <property type="entry name" value="Pept_his_AS"/>
</dbReference>
<evidence type="ECO:0000259" key="8">
    <source>
        <dbReference type="SMART" id="SM00645"/>
    </source>
</evidence>
<dbReference type="InterPro" id="IPR000668">
    <property type="entry name" value="Peptidase_C1A_C"/>
</dbReference>
<keyword evidence="3" id="KW-0378">Hydrolase</keyword>
<evidence type="ECO:0000256" key="4">
    <source>
        <dbReference type="ARBA" id="ARBA00022807"/>
    </source>
</evidence>
<evidence type="ECO:0000256" key="1">
    <source>
        <dbReference type="ARBA" id="ARBA00008455"/>
    </source>
</evidence>
<keyword evidence="7" id="KW-0732">Signal</keyword>
<dbReference type="Pfam" id="PF00112">
    <property type="entry name" value="Peptidase_C1"/>
    <property type="match status" value="1"/>
</dbReference>
<evidence type="ECO:0000313" key="10">
    <source>
        <dbReference type="EMBL" id="CAG6721114.1"/>
    </source>
</evidence>
<dbReference type="Gene3D" id="3.90.70.10">
    <property type="entry name" value="Cysteine proteinases"/>
    <property type="match status" value="1"/>
</dbReference>
<comment type="similarity">
    <text evidence="1">Belongs to the peptidase C1 family.</text>
</comment>
<dbReference type="PROSITE" id="PS00139">
    <property type="entry name" value="THIOL_PROTEASE_CYS"/>
    <property type="match status" value="1"/>
</dbReference>
<dbReference type="SMART" id="SM00645">
    <property type="entry name" value="Pept_C1"/>
    <property type="match status" value="1"/>
</dbReference>
<proteinExistence type="inferred from homology"/>
<evidence type="ECO:0000256" key="3">
    <source>
        <dbReference type="ARBA" id="ARBA00022801"/>
    </source>
</evidence>
<dbReference type="GO" id="GO:0006508">
    <property type="term" value="P:proteolysis"/>
    <property type="evidence" value="ECO:0007669"/>
    <property type="project" value="UniProtKB-KW"/>
</dbReference>
<feature type="chain" id="PRO_5034037927" evidence="7">
    <location>
        <begin position="25"/>
        <end position="414"/>
    </location>
</feature>